<dbReference type="Pfam" id="PF03261">
    <property type="entry name" value="CDK5_activator"/>
    <property type="match status" value="2"/>
</dbReference>
<dbReference type="WBParaSite" id="TREG1_109250.3">
    <property type="protein sequence ID" value="TREG1_109250.3"/>
    <property type="gene ID" value="TREG1_109250"/>
</dbReference>
<name>A0A183WB23_TRIRE</name>
<dbReference type="GO" id="GO:0019901">
    <property type="term" value="F:protein kinase binding"/>
    <property type="evidence" value="ECO:0007669"/>
    <property type="project" value="TreeGrafter"/>
</dbReference>
<feature type="compositionally biased region" description="Low complexity" evidence="2">
    <location>
        <begin position="202"/>
        <end position="214"/>
    </location>
</feature>
<evidence type="ECO:0000313" key="5">
    <source>
        <dbReference type="WBParaSite" id="TREG1_109250.3"/>
    </source>
</evidence>
<dbReference type="Gene3D" id="1.10.472.10">
    <property type="entry name" value="Cyclin-like"/>
    <property type="match status" value="2"/>
</dbReference>
<dbReference type="GO" id="GO:0016533">
    <property type="term" value="C:protein kinase 5 complex"/>
    <property type="evidence" value="ECO:0007669"/>
    <property type="project" value="InterPro"/>
</dbReference>
<dbReference type="OrthoDB" id="7676799at2759"/>
<dbReference type="WBParaSite" id="TREG1_109250.2">
    <property type="protein sequence ID" value="TREG1_109250.2"/>
    <property type="gene ID" value="TREG1_109250"/>
</dbReference>
<accession>A0A183WB23</accession>
<evidence type="ECO:0000256" key="1">
    <source>
        <dbReference type="ARBA" id="ARBA00010175"/>
    </source>
</evidence>
<keyword evidence="3" id="KW-1185">Reference proteome</keyword>
<dbReference type="AlphaFoldDB" id="A0A183WB23"/>
<dbReference type="InterPro" id="IPR036915">
    <property type="entry name" value="Cyclin-like_sf"/>
</dbReference>
<feature type="compositionally biased region" description="Polar residues" evidence="2">
    <location>
        <begin position="469"/>
        <end position="481"/>
    </location>
</feature>
<evidence type="ECO:0000313" key="4">
    <source>
        <dbReference type="WBParaSite" id="TREG1_109250.2"/>
    </source>
</evidence>
<proteinExistence type="inferred from homology"/>
<comment type="similarity">
    <text evidence="1">Belongs to the cyclin-dependent kinase 5 activator family.</text>
</comment>
<dbReference type="Proteomes" id="UP000050795">
    <property type="component" value="Unassembled WGS sequence"/>
</dbReference>
<dbReference type="GO" id="GO:0005737">
    <property type="term" value="C:cytoplasm"/>
    <property type="evidence" value="ECO:0007669"/>
    <property type="project" value="TreeGrafter"/>
</dbReference>
<organism evidence="3 4">
    <name type="scientific">Trichobilharzia regenti</name>
    <name type="common">Nasal bird schistosome</name>
    <dbReference type="NCBI Taxonomy" id="157069"/>
    <lineage>
        <taxon>Eukaryota</taxon>
        <taxon>Metazoa</taxon>
        <taxon>Spiralia</taxon>
        <taxon>Lophotrochozoa</taxon>
        <taxon>Platyhelminthes</taxon>
        <taxon>Trematoda</taxon>
        <taxon>Digenea</taxon>
        <taxon>Strigeidida</taxon>
        <taxon>Schistosomatoidea</taxon>
        <taxon>Schistosomatidae</taxon>
        <taxon>Trichobilharzia</taxon>
    </lineage>
</organism>
<dbReference type="GO" id="GO:0061575">
    <property type="term" value="F:cyclin-dependent protein serine/threonine kinase activator activity"/>
    <property type="evidence" value="ECO:0007669"/>
    <property type="project" value="InterPro"/>
</dbReference>
<dbReference type="SUPFAM" id="SSF47954">
    <property type="entry name" value="Cyclin-like"/>
    <property type="match status" value="2"/>
</dbReference>
<dbReference type="PANTHER" id="PTHR23401:SF0">
    <property type="entry name" value="CYCLIN-DEPENDENT KINASE 5 ACTIVATOR"/>
    <property type="match status" value="1"/>
</dbReference>
<dbReference type="InterPro" id="IPR004944">
    <property type="entry name" value="CDK5_activator"/>
</dbReference>
<sequence>MGTVLSALSTDESVQYSFATPRRTTLNDSHRRKDFKYSLAHNTTGYQYNNLCESTQKQANNSNKQPIKTTLLIPKSYELISDANTTTNNNNNNSHNDSTFIESNKSINSGSNNMFSLKRLIISSLSRKTKVADSCNGILPSMQMTNERLQRLSIASDRSNPMDSGDHQMECRRYLGNSTSRSTIEIPIYYYQQQEQQRHHQQQQTPQQFHYSGSDGDGDDSTKISMPTGLRPIPYTQTSGISSQNPYWFNSNDVMTDSITREYQTFSSSGQKSLTNFNTSFIQQKDSTHLPEEYYGQRRQLSEPNSRLKHRYSHCLSRDINGKCCPTHHNPQYYHQPRRHDNNITTKMNITGGHFSTTVSYTPSLIDLRCPTKFKSLHRKDSNEQLCVNSSPYSFIDNNNNSNNNKEGQNFQNSNYAYPPATLNVCEAGTMPSHQGHHDKSSPMDPYYPQYHVQPYPIYQYAHEQQRYQNPSNHNTGNDNPPWNRKDISPGARSCSTYDIPFPVYYNYDNHRMRGNSTLSVEKEHILPLPVSLCPSSTSIITGTTTTNSNRLQSGCVSERLTPDLLDIPNTNNNDNNNGMGNGNTIHGKYIQLSSKFGRRLTEFGEDLICPESPIHVQRKTGIIGFDKYRSITKSISCYALKLFSHHSNTVATTNNTNNNTNNSCQQKCKKLSVESTGLTKSSFRTNDIVYDRKMFKQRAERKTSDRIKRNSSQRDIGTLKGYHQQMNESSLMPVDTLTSTNKTSMSNSNSTIQYRNSDAQSTDRVKCFNYRKAISKTSGIYGLFENLKSDHKIDKNSNIMYFRNCGHNERYYYELNNSMMNATIAVTGNTATSTTATTTPAATTTTSTTTTGTTITSNMCNFFRQPIFKASTGELLKYLSFFIVSRIQLNLTDNSKRLHNSNSNLHNIQPSIIVAWIRSIDRALILQGWSEVAFINPTHIVFLYMMLKTFIENDHNIHTERELHTIIMACLYLAYSYIGNEISYPLRPFLIAEANQLISHSDSNTKKSLLNTTEHGITSGSGTGGGTGATTGTSIESCLKSKVIDEVRNRFWQYVIRVVNEKSSDMLRINADPMLFTQMFKELTSYESIFIPMKLPAVNRIHKQ</sequence>
<dbReference type="PANTHER" id="PTHR23401">
    <property type="entry name" value="CYCLIN DEPENDANT KINASE-5 ACTIVATOR"/>
    <property type="match status" value="1"/>
</dbReference>
<reference evidence="3" key="1">
    <citation type="submission" date="2022-06" db="EMBL/GenBank/DDBJ databases">
        <authorList>
            <person name="Berger JAMES D."/>
            <person name="Berger JAMES D."/>
        </authorList>
    </citation>
    <scope>NUCLEOTIDE SEQUENCE [LARGE SCALE GENOMIC DNA]</scope>
</reference>
<feature type="region of interest" description="Disordered" evidence="2">
    <location>
        <begin position="469"/>
        <end position="490"/>
    </location>
</feature>
<evidence type="ECO:0000256" key="2">
    <source>
        <dbReference type="SAM" id="MobiDB-lite"/>
    </source>
</evidence>
<feature type="region of interest" description="Disordered" evidence="2">
    <location>
        <begin position="194"/>
        <end position="237"/>
    </location>
</feature>
<reference evidence="4 5" key="2">
    <citation type="submission" date="2023-11" db="UniProtKB">
        <authorList>
            <consortium name="WormBaseParasite"/>
        </authorList>
    </citation>
    <scope>IDENTIFICATION</scope>
</reference>
<dbReference type="WBParaSite" id="TREG1_109250.7">
    <property type="protein sequence ID" value="TREG1_109250.7"/>
    <property type="gene ID" value="TREG1_109250"/>
</dbReference>
<evidence type="ECO:0000313" key="3">
    <source>
        <dbReference type="Proteomes" id="UP000050795"/>
    </source>
</evidence>
<dbReference type="WBParaSite" id="TREG1_109250.4">
    <property type="protein sequence ID" value="TREG1_109250.4"/>
    <property type="gene ID" value="TREG1_109250"/>
</dbReference>
<dbReference type="WBParaSite" id="TREG1_109250.9">
    <property type="protein sequence ID" value="TREG1_109250.9"/>
    <property type="gene ID" value="TREG1_109250"/>
</dbReference>
<protein>
    <submittedName>
        <fullName evidence="4 5">Cyclin-dependent kinase 5 activator</fullName>
    </submittedName>
</protein>